<accession>A0A2A2JLL2</accession>
<dbReference type="Gene3D" id="1.10.287.70">
    <property type="match status" value="1"/>
</dbReference>
<proteinExistence type="inferred from homology"/>
<comment type="caution">
    <text evidence="12">The sequence shown here is derived from an EMBL/GenBank/DDBJ whole genome shotgun (WGS) entry which is preliminary data.</text>
</comment>
<dbReference type="PANTHER" id="PTHR11003:SF335">
    <property type="entry name" value="POTASSIUM CHANNEL DOMAIN-CONTAINING PROTEIN"/>
    <property type="match status" value="1"/>
</dbReference>
<feature type="region of interest" description="Disordered" evidence="9">
    <location>
        <begin position="580"/>
        <end position="604"/>
    </location>
</feature>
<evidence type="ECO:0000256" key="7">
    <source>
        <dbReference type="ARBA" id="ARBA00023303"/>
    </source>
</evidence>
<feature type="transmembrane region" description="Helical" evidence="10">
    <location>
        <begin position="328"/>
        <end position="346"/>
    </location>
</feature>
<dbReference type="AlphaFoldDB" id="A0A2A2JLL2"/>
<dbReference type="GO" id="GO:0022841">
    <property type="term" value="F:potassium ion leak channel activity"/>
    <property type="evidence" value="ECO:0007669"/>
    <property type="project" value="TreeGrafter"/>
</dbReference>
<dbReference type="PRINTS" id="PR01333">
    <property type="entry name" value="2POREKCHANEL"/>
</dbReference>
<dbReference type="SUPFAM" id="SSF81324">
    <property type="entry name" value="Voltage-gated potassium channels"/>
    <property type="match status" value="2"/>
</dbReference>
<gene>
    <name evidence="12" type="ORF">WR25_11364</name>
</gene>
<feature type="compositionally biased region" description="Low complexity" evidence="9">
    <location>
        <begin position="585"/>
        <end position="604"/>
    </location>
</feature>
<feature type="transmembrane region" description="Helical" evidence="10">
    <location>
        <begin position="304"/>
        <end position="322"/>
    </location>
</feature>
<dbReference type="Proteomes" id="UP000218231">
    <property type="component" value="Unassembled WGS sequence"/>
</dbReference>
<organism evidence="12 13">
    <name type="scientific">Diploscapter pachys</name>
    <dbReference type="NCBI Taxonomy" id="2018661"/>
    <lineage>
        <taxon>Eukaryota</taxon>
        <taxon>Metazoa</taxon>
        <taxon>Ecdysozoa</taxon>
        <taxon>Nematoda</taxon>
        <taxon>Chromadorea</taxon>
        <taxon>Rhabditida</taxon>
        <taxon>Rhabditina</taxon>
        <taxon>Rhabditomorpha</taxon>
        <taxon>Rhabditoidea</taxon>
        <taxon>Rhabditidae</taxon>
        <taxon>Diploscapter</taxon>
    </lineage>
</organism>
<keyword evidence="5 8" id="KW-0406">Ion transport</keyword>
<evidence type="ECO:0000256" key="10">
    <source>
        <dbReference type="SAM" id="Phobius"/>
    </source>
</evidence>
<protein>
    <recommendedName>
        <fullName evidence="11">Potassium channel domain-containing protein</fullName>
    </recommendedName>
</protein>
<keyword evidence="2 8" id="KW-0813">Transport</keyword>
<evidence type="ECO:0000256" key="6">
    <source>
        <dbReference type="ARBA" id="ARBA00023136"/>
    </source>
</evidence>
<dbReference type="EMBL" id="LIAE01010358">
    <property type="protein sequence ID" value="PAV62575.1"/>
    <property type="molecule type" value="Genomic_DNA"/>
</dbReference>
<evidence type="ECO:0000256" key="2">
    <source>
        <dbReference type="ARBA" id="ARBA00022448"/>
    </source>
</evidence>
<dbReference type="InterPro" id="IPR013099">
    <property type="entry name" value="K_chnl_dom"/>
</dbReference>
<feature type="domain" description="Potassium channel" evidence="11">
    <location>
        <begin position="299"/>
        <end position="354"/>
    </location>
</feature>
<sequence>MLCISAYCTEAHFLGRQPRKDMGLIEVANMNGAVKPAVNGCGNGIGTSRSNSLCERKSRQTQFVLVEKRPFVGFEEREEIIDRVGSTRSTKSLTRQRRINEDEEVPHVHYSMASSIASLADGASGATSFSNTPIGDINMNTTEHKENIDEDKDMQNNGLIRRTTWLLSGKNSKNSVHCPNEEKHRSLISVGRTLQRTGSQIKTKRGNLLYFFLLSLYTFGGAYLFQYLDGEHDDKLIREYKMRCDSGNRDEKLISLQRAHCSQNNSLRCFDEMRNYLEQVESCYRRWHAANKTMSHSLSEFKNALVYAFSIYTTIGYGTIVADTTACRAATVLYGIIGIPLFFAFVKEAGIAFRQIFIAIFNRLGTWCKKSCCERRSVISLEIEQLSGSTSKENTVSPVLERKYLDIAQPVITISELECQKRARFHRRLSSTSMFGRLHLSEQRRVFAAGVIVLIVYLLLCSFVLTLITEFDYFTSLYFIFNSIALIGFGDVFPREPTVVLYNAIFIIIGVVLFSMCYFILQEEIRYKASEASRKARKSISKYSHAVLQQARGQWSRRNSPLLDANLENISAFERLKKRRQSAPAVSLAVPSNLSSSRSSPNEC</sequence>
<feature type="transmembrane region" description="Helical" evidence="10">
    <location>
        <begin position="500"/>
        <end position="521"/>
    </location>
</feature>
<dbReference type="GO" id="GO:0030322">
    <property type="term" value="P:stabilization of membrane potential"/>
    <property type="evidence" value="ECO:0007669"/>
    <property type="project" value="TreeGrafter"/>
</dbReference>
<evidence type="ECO:0000256" key="9">
    <source>
        <dbReference type="SAM" id="MobiDB-lite"/>
    </source>
</evidence>
<evidence type="ECO:0000256" key="4">
    <source>
        <dbReference type="ARBA" id="ARBA00022989"/>
    </source>
</evidence>
<dbReference type="OrthoDB" id="297496at2759"/>
<comment type="subcellular location">
    <subcellularLocation>
        <location evidence="1">Membrane</location>
        <topology evidence="1">Multi-pass membrane protein</topology>
    </subcellularLocation>
</comment>
<reference evidence="12 13" key="1">
    <citation type="journal article" date="2017" name="Curr. Biol.">
        <title>Genome architecture and evolution of a unichromosomal asexual nematode.</title>
        <authorList>
            <person name="Fradin H."/>
            <person name="Zegar C."/>
            <person name="Gutwein M."/>
            <person name="Lucas J."/>
            <person name="Kovtun M."/>
            <person name="Corcoran D."/>
            <person name="Baugh L.R."/>
            <person name="Kiontke K."/>
            <person name="Gunsalus K."/>
            <person name="Fitch D.H."/>
            <person name="Piano F."/>
        </authorList>
    </citation>
    <scope>NUCLEOTIDE SEQUENCE [LARGE SCALE GENOMIC DNA]</scope>
    <source>
        <strain evidence="12">PF1309</strain>
    </source>
</reference>
<evidence type="ECO:0000313" key="13">
    <source>
        <dbReference type="Proteomes" id="UP000218231"/>
    </source>
</evidence>
<evidence type="ECO:0000256" key="8">
    <source>
        <dbReference type="RuleBase" id="RU003857"/>
    </source>
</evidence>
<evidence type="ECO:0000256" key="3">
    <source>
        <dbReference type="ARBA" id="ARBA00022692"/>
    </source>
</evidence>
<keyword evidence="6 10" id="KW-0472">Membrane</keyword>
<evidence type="ECO:0000256" key="5">
    <source>
        <dbReference type="ARBA" id="ARBA00023065"/>
    </source>
</evidence>
<feature type="transmembrane region" description="Helical" evidence="10">
    <location>
        <begin position="446"/>
        <end position="468"/>
    </location>
</feature>
<feature type="transmembrane region" description="Helical" evidence="10">
    <location>
        <begin position="208"/>
        <end position="228"/>
    </location>
</feature>
<feature type="domain" description="Potassium channel" evidence="11">
    <location>
        <begin position="452"/>
        <end position="524"/>
    </location>
</feature>
<keyword evidence="7 8" id="KW-0407">Ion channel</keyword>
<dbReference type="Pfam" id="PF07885">
    <property type="entry name" value="Ion_trans_2"/>
    <property type="match status" value="2"/>
</dbReference>
<comment type="similarity">
    <text evidence="8">Belongs to the two pore domain potassium channel (TC 1.A.1.8) family.</text>
</comment>
<dbReference type="GO" id="GO:0015271">
    <property type="term" value="F:outward rectifier potassium channel activity"/>
    <property type="evidence" value="ECO:0007669"/>
    <property type="project" value="TreeGrafter"/>
</dbReference>
<evidence type="ECO:0000313" key="12">
    <source>
        <dbReference type="EMBL" id="PAV62575.1"/>
    </source>
</evidence>
<keyword evidence="13" id="KW-1185">Reference proteome</keyword>
<keyword evidence="3 8" id="KW-0812">Transmembrane</keyword>
<keyword evidence="4 10" id="KW-1133">Transmembrane helix</keyword>
<evidence type="ECO:0000256" key="1">
    <source>
        <dbReference type="ARBA" id="ARBA00004141"/>
    </source>
</evidence>
<dbReference type="GO" id="GO:0005886">
    <property type="term" value="C:plasma membrane"/>
    <property type="evidence" value="ECO:0007669"/>
    <property type="project" value="TreeGrafter"/>
</dbReference>
<dbReference type="InterPro" id="IPR003280">
    <property type="entry name" value="2pore_dom_K_chnl"/>
</dbReference>
<dbReference type="PANTHER" id="PTHR11003">
    <property type="entry name" value="POTASSIUM CHANNEL, SUBFAMILY K"/>
    <property type="match status" value="1"/>
</dbReference>
<name>A0A2A2JLL2_9BILA</name>
<evidence type="ECO:0000259" key="11">
    <source>
        <dbReference type="Pfam" id="PF07885"/>
    </source>
</evidence>